<feature type="domain" description="Peptidase S9 prolyl oligopeptidase catalytic" evidence="4">
    <location>
        <begin position="449"/>
        <end position="654"/>
    </location>
</feature>
<dbReference type="SUPFAM" id="SSF69304">
    <property type="entry name" value="Tricorn protease N-terminal domain"/>
    <property type="match status" value="1"/>
</dbReference>
<dbReference type="FunFam" id="3.40.50.1820:FF:000028">
    <property type="entry name" value="S9 family peptidase"/>
    <property type="match status" value="1"/>
</dbReference>
<keyword evidence="2" id="KW-0645">Protease</keyword>
<evidence type="ECO:0000256" key="1">
    <source>
        <dbReference type="ARBA" id="ARBA00010040"/>
    </source>
</evidence>
<evidence type="ECO:0000256" key="3">
    <source>
        <dbReference type="ARBA" id="ARBA00022801"/>
    </source>
</evidence>
<dbReference type="SUPFAM" id="SSF53474">
    <property type="entry name" value="alpha/beta-Hydrolases"/>
    <property type="match status" value="1"/>
</dbReference>
<name>A0A7L6N775_9MOLU</name>
<organism evidence="5 6">
    <name type="scientific">Hujiaoplasma nucleasis</name>
    <dbReference type="NCBI Taxonomy" id="2725268"/>
    <lineage>
        <taxon>Bacteria</taxon>
        <taxon>Bacillati</taxon>
        <taxon>Mycoplasmatota</taxon>
        <taxon>Mollicutes</taxon>
        <taxon>Candidatus Izemoplasmatales</taxon>
        <taxon>Hujiaoplasmataceae</taxon>
        <taxon>Hujiaoplasma</taxon>
    </lineage>
</organism>
<dbReference type="PANTHER" id="PTHR42776:SF27">
    <property type="entry name" value="DIPEPTIDYL PEPTIDASE FAMILY MEMBER 6"/>
    <property type="match status" value="1"/>
</dbReference>
<evidence type="ECO:0000259" key="4">
    <source>
        <dbReference type="Pfam" id="PF00326"/>
    </source>
</evidence>
<protein>
    <submittedName>
        <fullName evidence="5">S9 family peptidase</fullName>
    </submittedName>
</protein>
<gene>
    <name evidence="5" type="ORF">HF295_08135</name>
</gene>
<dbReference type="Proteomes" id="UP000512167">
    <property type="component" value="Chromosome"/>
</dbReference>
<dbReference type="PANTHER" id="PTHR42776">
    <property type="entry name" value="SERINE PEPTIDASE S9 FAMILY MEMBER"/>
    <property type="match status" value="1"/>
</dbReference>
<dbReference type="AlphaFoldDB" id="A0A7L6N775"/>
<dbReference type="GO" id="GO:0004252">
    <property type="term" value="F:serine-type endopeptidase activity"/>
    <property type="evidence" value="ECO:0007669"/>
    <property type="project" value="TreeGrafter"/>
</dbReference>
<proteinExistence type="inferred from homology"/>
<comment type="similarity">
    <text evidence="1">Belongs to the peptidase S9C family.</text>
</comment>
<accession>A0A7L6N775</accession>
<dbReference type="KEGG" id="tbk:HF295_08135"/>
<evidence type="ECO:0000256" key="2">
    <source>
        <dbReference type="ARBA" id="ARBA00022670"/>
    </source>
</evidence>
<dbReference type="EMBL" id="CP051151">
    <property type="protein sequence ID" value="QLY40825.1"/>
    <property type="molecule type" value="Genomic_DNA"/>
</dbReference>
<dbReference type="InterPro" id="IPR029058">
    <property type="entry name" value="AB_hydrolase_fold"/>
</dbReference>
<dbReference type="InterPro" id="IPR001375">
    <property type="entry name" value="Peptidase_S9_cat"/>
</dbReference>
<evidence type="ECO:0000313" key="6">
    <source>
        <dbReference type="Proteomes" id="UP000512167"/>
    </source>
</evidence>
<dbReference type="Pfam" id="PF00326">
    <property type="entry name" value="Peptidase_S9"/>
    <property type="match status" value="1"/>
</dbReference>
<dbReference type="Gene3D" id="3.40.50.1820">
    <property type="entry name" value="alpha/beta hydrolase"/>
    <property type="match status" value="1"/>
</dbReference>
<keyword evidence="6" id="KW-1185">Reference proteome</keyword>
<dbReference type="GO" id="GO:0006508">
    <property type="term" value="P:proteolysis"/>
    <property type="evidence" value="ECO:0007669"/>
    <property type="project" value="UniProtKB-KW"/>
</dbReference>
<keyword evidence="3" id="KW-0378">Hydrolase</keyword>
<dbReference type="RefSeq" id="WP_312031674.1">
    <property type="nucleotide sequence ID" value="NZ_CP051151.1"/>
</dbReference>
<evidence type="ECO:0000313" key="5">
    <source>
        <dbReference type="EMBL" id="QLY40825.1"/>
    </source>
</evidence>
<reference evidence="5 6" key="1">
    <citation type="submission" date="2020-04" db="EMBL/GenBank/DDBJ databases">
        <authorList>
            <person name="Zheng R.K."/>
            <person name="Sun C.M."/>
        </authorList>
    </citation>
    <scope>NUCLEOTIDE SEQUENCE [LARGE SCALE GENOMIC DNA]</scope>
    <source>
        <strain evidence="6">zrk29</strain>
    </source>
</reference>
<sequence>MKKVEMNDFYKFNFLGNLKSSPKNTVAAWIQSKPIEEENEYHHDLYVLQNQKVDKVKSLKTNFDYIFIDENCMLIDYQKNNQERNQLKEKYKKTFYYYYLNEKKLEKAFVLNVPFKLEKLIDSERILLSAQLKVEDHILYEGSELARDEYIKSIKKNKVYEDINEIPYYFNGRGFSSGQNKQLFVYHIKSKQIKRLFEPAFSVDIFTLSQDNKSLYFTGKYAEKVKTFTSKIYQLILQSNKIDVLYNHLDYRIEKILDLNSIVVVASDMIPYGINQNSKFYRLEHGQLVLLNDYQDSIGNSIGSDCRLLASSQSFIEGNQWYFMSTVNDHSQLLTIDEHGQLNTLYTMEGSIDGIIMNQNRILMIGMKEQNLQEIYSFSGNTISPLTSVNKNPFKNKYVAKPKEVILKKEGFDIHGFVLLPQGFNPNIKYPMILDIHGGPKTVYGKIYYHEMQVWANQGFVVAFCNPRGSDGKGNEFADIRGKYGTIDYADIMEFTDQVLVEYTNIDQSRLYVTGGSYGGFMTNWILGHSHRFKAAASQRSISNWISFYGTSDIGYYFASDQTAGHPILDFDQLYEQSPIKYAMNVQTPLLFIHSDEDYRCPIEQAQQFYAILKTRAIDTKLIWFKGENHELSRSGKPQGRIKRLNEISQWFESH</sequence>